<feature type="signal peptide" evidence="1">
    <location>
        <begin position="1"/>
        <end position="19"/>
    </location>
</feature>
<dbReference type="Gene3D" id="2.60.120.1130">
    <property type="match status" value="1"/>
</dbReference>
<dbReference type="Pfam" id="PF12969">
    <property type="entry name" value="DUF3857"/>
    <property type="match status" value="1"/>
</dbReference>
<feature type="domain" description="Transglutaminase-like" evidence="2">
    <location>
        <begin position="278"/>
        <end position="348"/>
    </location>
</feature>
<feature type="chain" id="PRO_5047383989" evidence="1">
    <location>
        <begin position="20"/>
        <end position="632"/>
    </location>
</feature>
<keyword evidence="5" id="KW-1185">Reference proteome</keyword>
<reference evidence="5" key="1">
    <citation type="journal article" date="2019" name="Int. J. Syst. Evol. Microbiol.">
        <title>The Global Catalogue of Microorganisms (GCM) 10K type strain sequencing project: providing services to taxonomists for standard genome sequencing and annotation.</title>
        <authorList>
            <consortium name="The Broad Institute Genomics Platform"/>
            <consortium name="The Broad Institute Genome Sequencing Center for Infectious Disease"/>
            <person name="Wu L."/>
            <person name="Ma J."/>
        </authorList>
    </citation>
    <scope>NUCLEOTIDE SEQUENCE [LARGE SCALE GENOMIC DNA]</scope>
    <source>
        <strain evidence="5">KCTC 42217</strain>
    </source>
</reference>
<comment type="caution">
    <text evidence="4">The sequence shown here is derived from an EMBL/GenBank/DDBJ whole genome shotgun (WGS) entry which is preliminary data.</text>
</comment>
<evidence type="ECO:0000256" key="1">
    <source>
        <dbReference type="SAM" id="SignalP"/>
    </source>
</evidence>
<accession>A0ABW4ZMV7</accession>
<evidence type="ECO:0000313" key="4">
    <source>
        <dbReference type="EMBL" id="MFD2163265.1"/>
    </source>
</evidence>
<dbReference type="InterPro" id="IPR002931">
    <property type="entry name" value="Transglutaminase-like"/>
</dbReference>
<feature type="domain" description="DUF3857" evidence="3">
    <location>
        <begin position="55"/>
        <end position="214"/>
    </location>
</feature>
<gene>
    <name evidence="4" type="ORF">ACFSJU_12740</name>
</gene>
<dbReference type="Gene3D" id="3.10.620.30">
    <property type="match status" value="1"/>
</dbReference>
<dbReference type="Pfam" id="PF01841">
    <property type="entry name" value="Transglut_core"/>
    <property type="match status" value="1"/>
</dbReference>
<proteinExistence type="predicted"/>
<organism evidence="4 5">
    <name type="scientific">Paradesertivirga mongoliensis</name>
    <dbReference type="NCBI Taxonomy" id="2100740"/>
    <lineage>
        <taxon>Bacteria</taxon>
        <taxon>Pseudomonadati</taxon>
        <taxon>Bacteroidota</taxon>
        <taxon>Sphingobacteriia</taxon>
        <taxon>Sphingobacteriales</taxon>
        <taxon>Sphingobacteriaceae</taxon>
        <taxon>Paradesertivirga</taxon>
    </lineage>
</organism>
<sequence length="632" mass="71811">MKIWLLISVLASLGLPALAQKNYDVSLIPKTLLARAGAVIRNDETTIEVKGLDEVYYRKKHAITILNESALDEASLVIGYDKTTSIRSVSGRIFDESGNPIFKISEKNMQDRSAVSDVSLFDDDRVKFFSPAKLSYPFTIEYEYEIRTRQSLFFPSWIPMRTTGVAVESSVLNFVCPESFILRFKELNFKGKADESLSEGIKTYRWQLNNVNAIRDEPFSPHYEDYLPTVKLAPEKFAYKNLKGSFSNWEEFGRWMSDNLLKGRDELSEPTKAHILGLVKNISDPKEKAKKIYSYMQSKTRYISVQIGIGGYQPYPALDVDRLGYGDCKGLVNYMQALLKVAGIESYYTIVQSGSFKKDIMPDFTSLQGDHIILCLPFKNDTTWLECTSKDAPFGFLGDFTDDRYVIACTPQGGKVMRTPRLSATDNKQIRTANFKIADNGSLSGKMTTLFSGAQYDNHHTLLNEAYTEQKKKLPKLYTLPNLEIEFLEFTQHKDASPETREIITLNSSNYCNINEGRLSIKMNGLNQMRPLKEIRNRVNPVKVPRGFYDEDTITYLLPEGYKIGLPPKSTIIENAFGKYSANVTINGKTITYKRTMLLNEGYYTAEQYDSLVTFFQEISDADNLIAILNKI</sequence>
<dbReference type="Proteomes" id="UP001597387">
    <property type="component" value="Unassembled WGS sequence"/>
</dbReference>
<dbReference type="EMBL" id="JBHUHZ010000002">
    <property type="protein sequence ID" value="MFD2163265.1"/>
    <property type="molecule type" value="Genomic_DNA"/>
</dbReference>
<dbReference type="Gene3D" id="2.60.40.3140">
    <property type="match status" value="1"/>
</dbReference>
<protein>
    <submittedName>
        <fullName evidence="4">DUF3857 and transglutaminase domain-containing protein</fullName>
    </submittedName>
</protein>
<dbReference type="RefSeq" id="WP_255901163.1">
    <property type="nucleotide sequence ID" value="NZ_JAFMZO010000002.1"/>
</dbReference>
<keyword evidence="1" id="KW-0732">Signal</keyword>
<evidence type="ECO:0000259" key="2">
    <source>
        <dbReference type="Pfam" id="PF01841"/>
    </source>
</evidence>
<name>A0ABW4ZMV7_9SPHI</name>
<evidence type="ECO:0000259" key="3">
    <source>
        <dbReference type="Pfam" id="PF12969"/>
    </source>
</evidence>
<evidence type="ECO:0000313" key="5">
    <source>
        <dbReference type="Proteomes" id="UP001597387"/>
    </source>
</evidence>
<dbReference type="SUPFAM" id="SSF54001">
    <property type="entry name" value="Cysteine proteinases"/>
    <property type="match status" value="1"/>
</dbReference>
<dbReference type="InterPro" id="IPR024618">
    <property type="entry name" value="DUF3857"/>
</dbReference>
<dbReference type="InterPro" id="IPR038765">
    <property type="entry name" value="Papain-like_cys_pep_sf"/>
</dbReference>